<dbReference type="OrthoDB" id="4381973at2"/>
<dbReference type="Proteomes" id="UP000315395">
    <property type="component" value="Chromosome"/>
</dbReference>
<evidence type="ECO:0000313" key="2">
    <source>
        <dbReference type="Proteomes" id="UP000315395"/>
    </source>
</evidence>
<protein>
    <recommendedName>
        <fullName evidence="3">Phage gp6-like head-tail connector protein</fullName>
    </recommendedName>
</protein>
<dbReference type="AlphaFoldDB" id="A0A516G9Z7"/>
<keyword evidence="2" id="KW-1185">Reference proteome</keyword>
<dbReference type="EMBL" id="CP041616">
    <property type="protein sequence ID" value="QDO88346.1"/>
    <property type="molecule type" value="Genomic_DNA"/>
</dbReference>
<sequence>MLVLPVDVLTWLGITPAGPGQDLDQIEAHLVTATAMVKAYTRDGGFDTVTGEPADDIAAVIISCAARSYRNPSVDRTQTVGPFQTTPGTFGGWTLPELAVLHRYRVRAQ</sequence>
<name>A0A516G9Z7_9MICO</name>
<dbReference type="KEGG" id="orz:FNH13_08320"/>
<reference evidence="1 2" key="1">
    <citation type="submission" date="2019-07" db="EMBL/GenBank/DDBJ databases">
        <title>complete genome sequencing of Ornithinimicrobium sp. H23M54.</title>
        <authorList>
            <person name="Bae J.-W."/>
            <person name="Lee S.-Y."/>
        </authorList>
    </citation>
    <scope>NUCLEOTIDE SEQUENCE [LARGE SCALE GENOMIC DNA]</scope>
    <source>
        <strain evidence="1 2">H23M54</strain>
    </source>
</reference>
<evidence type="ECO:0000313" key="1">
    <source>
        <dbReference type="EMBL" id="QDO88346.1"/>
    </source>
</evidence>
<accession>A0A516G9Z7</accession>
<organism evidence="1 2">
    <name type="scientific">Ornithinimicrobium ciconiae</name>
    <dbReference type="NCBI Taxonomy" id="2594265"/>
    <lineage>
        <taxon>Bacteria</taxon>
        <taxon>Bacillati</taxon>
        <taxon>Actinomycetota</taxon>
        <taxon>Actinomycetes</taxon>
        <taxon>Micrococcales</taxon>
        <taxon>Ornithinimicrobiaceae</taxon>
        <taxon>Ornithinimicrobium</taxon>
    </lineage>
</organism>
<evidence type="ECO:0008006" key="3">
    <source>
        <dbReference type="Google" id="ProtNLM"/>
    </source>
</evidence>
<dbReference type="RefSeq" id="WP_143783021.1">
    <property type="nucleotide sequence ID" value="NZ_CP041616.1"/>
</dbReference>
<gene>
    <name evidence="1" type="ORF">FNH13_08320</name>
</gene>
<proteinExistence type="predicted"/>